<feature type="compositionally biased region" description="Polar residues" evidence="1">
    <location>
        <begin position="601"/>
        <end position="618"/>
    </location>
</feature>
<keyword evidence="3" id="KW-1185">Reference proteome</keyword>
<feature type="region of interest" description="Disordered" evidence="1">
    <location>
        <begin position="455"/>
        <end position="551"/>
    </location>
</feature>
<dbReference type="Proteomes" id="UP000284706">
    <property type="component" value="Unassembled WGS sequence"/>
</dbReference>
<dbReference type="EMBL" id="NHYE01005116">
    <property type="protein sequence ID" value="PPQ76823.1"/>
    <property type="molecule type" value="Genomic_DNA"/>
</dbReference>
<feature type="compositionally biased region" description="Polar residues" evidence="1">
    <location>
        <begin position="519"/>
        <end position="529"/>
    </location>
</feature>
<feature type="compositionally biased region" description="Polar residues" evidence="1">
    <location>
        <begin position="639"/>
        <end position="652"/>
    </location>
</feature>
<feature type="region of interest" description="Disordered" evidence="1">
    <location>
        <begin position="563"/>
        <end position="688"/>
    </location>
</feature>
<name>A0A409WE95_9AGAR</name>
<dbReference type="OrthoDB" id="2803783at2759"/>
<organism evidence="2 3">
    <name type="scientific">Gymnopilus dilepis</name>
    <dbReference type="NCBI Taxonomy" id="231916"/>
    <lineage>
        <taxon>Eukaryota</taxon>
        <taxon>Fungi</taxon>
        <taxon>Dikarya</taxon>
        <taxon>Basidiomycota</taxon>
        <taxon>Agaricomycotina</taxon>
        <taxon>Agaricomycetes</taxon>
        <taxon>Agaricomycetidae</taxon>
        <taxon>Agaricales</taxon>
        <taxon>Agaricineae</taxon>
        <taxon>Hymenogastraceae</taxon>
        <taxon>Gymnopilus</taxon>
    </lineage>
</organism>
<sequence>MAGAISTVAKVRVWVKLSELKVSADLTKFWLRTSNPGQIRPHNTTYAAPIKSKGTSLGRLSSGSLTLSSTFDFRHLTPSRAHFLDLASLLAMPARPAFTGLRKTFLVGELEKYSDAVLNGTKDDFVKDVIRRYFKRFPPELPHDQEPTQEHLAAVDDTMPDPEPAMPDAQDYAEDQTTYYALEAAWEKRQAEITTRSGQIARWLAYHQPKASNSSDPNDFINVMKRRILGGDIKKPRKSTAVNVWVKKHQDIVDKAYAEAAKGKPADTKRVNLGLRTKVAQQLFAKLPRDSRRRYAKLAEKEHRDELRAWEAQLKKRDLTPEEKQICIDGVASVLQPVFNAVLEFTGWRVTCILGGPEPADNGRLNIVRYVLCFRHSTLSSCKLTSCSIHIGQTQGAVKLNFGEHDPQKYQTQIVALFSDFLRKCFTREDCLATAIGPGTTPALSILAPDNVEHCHAAGENYGPSTDTSSQDTKRRNPRKKTRQSEELFVPDSEDERNARMQVDRDDDDEGEEAIDMSQPRSPVNQDSDYCSGAASAGDDSTPLPAHPHKAAQLTPLRSLFSSPLFSDISPFSDSNGHPSSPAPPSPSPARHHVQGDGTLRANTTEDQNPSLNASQQPVRCGPPRKGGANAGWRLKKSNAASTLEIPTSSIRQEGEGAHVTRPPTASARVLVPSSPLLTQAPCPRGADTFDVAQNISRKLIDAVNGGTGSGEPTSSLEESSAPPNAASSSRKRRDHPHQTDRDSNSKRPRKGVSEGQGNDGTTHQKRKVVFMGGPPFLMRLKPSGASGPRRRPQRTSDISTTAMPSPPSSLSPPPTTPALAPPARPHFVLPPDVPAAVRSTLELVQSGCWGKAWEDLIKVWLDFEESRGFTGNSKLGSTHRPPAISHWIQRARRPAYRPDVDVSKFQAAFWKWWIGLQPEWRAIEADATSREVGGEWDDLDKAGANGLASVMAGLFFWGYPLHEQGGEMTSWKLAVADVCWVLSQLSRSK</sequence>
<protein>
    <submittedName>
        <fullName evidence="2">Uncharacterized protein</fullName>
    </submittedName>
</protein>
<proteinExistence type="predicted"/>
<feature type="region of interest" description="Disordered" evidence="1">
    <location>
        <begin position="702"/>
        <end position="826"/>
    </location>
</feature>
<comment type="caution">
    <text evidence="2">The sequence shown here is derived from an EMBL/GenBank/DDBJ whole genome shotgun (WGS) entry which is preliminary data.</text>
</comment>
<gene>
    <name evidence="2" type="ORF">CVT26_002422</name>
</gene>
<evidence type="ECO:0000313" key="3">
    <source>
        <dbReference type="Proteomes" id="UP000284706"/>
    </source>
</evidence>
<dbReference type="AlphaFoldDB" id="A0A409WE95"/>
<reference evidence="2 3" key="1">
    <citation type="journal article" date="2018" name="Evol. Lett.">
        <title>Horizontal gene cluster transfer increased hallucinogenic mushroom diversity.</title>
        <authorList>
            <person name="Reynolds H.T."/>
            <person name="Vijayakumar V."/>
            <person name="Gluck-Thaler E."/>
            <person name="Korotkin H.B."/>
            <person name="Matheny P.B."/>
            <person name="Slot J.C."/>
        </authorList>
    </citation>
    <scope>NUCLEOTIDE SEQUENCE [LARGE SCALE GENOMIC DNA]</scope>
    <source>
        <strain evidence="2 3">SRW20</strain>
    </source>
</reference>
<evidence type="ECO:0000256" key="1">
    <source>
        <dbReference type="SAM" id="MobiDB-lite"/>
    </source>
</evidence>
<feature type="compositionally biased region" description="Basic and acidic residues" evidence="1">
    <location>
        <begin position="737"/>
        <end position="746"/>
    </location>
</feature>
<feature type="compositionally biased region" description="Pro residues" evidence="1">
    <location>
        <begin position="805"/>
        <end position="825"/>
    </location>
</feature>
<dbReference type="InParanoid" id="A0A409WE95"/>
<feature type="compositionally biased region" description="Low complexity" evidence="1">
    <location>
        <begin position="715"/>
        <end position="729"/>
    </location>
</feature>
<feature type="compositionally biased region" description="Acidic residues" evidence="1">
    <location>
        <begin position="505"/>
        <end position="515"/>
    </location>
</feature>
<evidence type="ECO:0000313" key="2">
    <source>
        <dbReference type="EMBL" id="PPQ76823.1"/>
    </source>
</evidence>
<accession>A0A409WE95</accession>